<feature type="region of interest" description="Disordered" evidence="1">
    <location>
        <begin position="102"/>
        <end position="122"/>
    </location>
</feature>
<dbReference type="Proteomes" id="UP001174694">
    <property type="component" value="Unassembled WGS sequence"/>
</dbReference>
<evidence type="ECO:0000256" key="1">
    <source>
        <dbReference type="SAM" id="MobiDB-lite"/>
    </source>
</evidence>
<reference evidence="3" key="1">
    <citation type="submission" date="2022-07" db="EMBL/GenBank/DDBJ databases">
        <title>Fungi with potential for degradation of polypropylene.</title>
        <authorList>
            <person name="Gostincar C."/>
        </authorList>
    </citation>
    <scope>NUCLEOTIDE SEQUENCE</scope>
    <source>
        <strain evidence="3">EXF-13308</strain>
    </source>
</reference>
<evidence type="ECO:0000313" key="3">
    <source>
        <dbReference type="EMBL" id="KAJ9155146.1"/>
    </source>
</evidence>
<accession>A0AA38S8T4</accession>
<evidence type="ECO:0000313" key="4">
    <source>
        <dbReference type="Proteomes" id="UP001174694"/>
    </source>
</evidence>
<evidence type="ECO:0000259" key="2">
    <source>
        <dbReference type="Pfam" id="PF08550"/>
    </source>
</evidence>
<feature type="compositionally biased region" description="Basic and acidic residues" evidence="1">
    <location>
        <begin position="107"/>
        <end position="122"/>
    </location>
</feature>
<comment type="caution">
    <text evidence="3">The sequence shown here is derived from an EMBL/GenBank/DDBJ whole genome shotgun (WGS) entry which is preliminary data.</text>
</comment>
<dbReference type="InterPro" id="IPR013860">
    <property type="entry name" value="AreA_GATA"/>
</dbReference>
<dbReference type="EMBL" id="JANBVO010000003">
    <property type="protein sequence ID" value="KAJ9155146.1"/>
    <property type="molecule type" value="Genomic_DNA"/>
</dbReference>
<dbReference type="AlphaFoldDB" id="A0AA38S8T4"/>
<proteinExistence type="predicted"/>
<feature type="domain" description="Nitrogen regulatory protein areA GATA-like" evidence="2">
    <location>
        <begin position="37"/>
        <end position="60"/>
    </location>
</feature>
<organism evidence="3 4">
    <name type="scientific">Pleurostoma richardsiae</name>
    <dbReference type="NCBI Taxonomy" id="41990"/>
    <lineage>
        <taxon>Eukaryota</taxon>
        <taxon>Fungi</taxon>
        <taxon>Dikarya</taxon>
        <taxon>Ascomycota</taxon>
        <taxon>Pezizomycotina</taxon>
        <taxon>Sordariomycetes</taxon>
        <taxon>Sordariomycetidae</taxon>
        <taxon>Calosphaeriales</taxon>
        <taxon>Pleurostomataceae</taxon>
        <taxon>Pleurostoma</taxon>
    </lineage>
</organism>
<sequence>MAMPMILPRGIVVNTDHIYDEVAGYTNVPLDKIYEFWHVYTTTQRQLFDPTAQRLENFWWHVWGSDRRHLSGRKLAKLYENISTGPSFAPLRGPLNRYEGPLVPRFSQHESDKPHPAQRPKPELVQHGSYYRIGDPVCDELSVASQDGQEVNTDEEVSCINDCIETPTSLATPT</sequence>
<protein>
    <recommendedName>
        <fullName evidence="2">Nitrogen regulatory protein areA GATA-like domain-containing protein</fullName>
    </recommendedName>
</protein>
<dbReference type="Pfam" id="PF08550">
    <property type="entry name" value="GATA_AreA"/>
    <property type="match status" value="1"/>
</dbReference>
<keyword evidence="4" id="KW-1185">Reference proteome</keyword>
<gene>
    <name evidence="3" type="ORF">NKR23_g1986</name>
</gene>
<name>A0AA38S8T4_9PEZI</name>